<reference evidence="1 2" key="1">
    <citation type="submission" date="2020-08" db="EMBL/GenBank/DDBJ databases">
        <title>Genomic Encyclopedia of Type Strains, Phase IV (KMG-IV): sequencing the most valuable type-strain genomes for metagenomic binning, comparative biology and taxonomic classification.</title>
        <authorList>
            <person name="Goeker M."/>
        </authorList>
    </citation>
    <scope>NUCLEOTIDE SEQUENCE [LARGE SCALE GENOMIC DNA]</scope>
    <source>
        <strain evidence="1 2">DSM 100211</strain>
    </source>
</reference>
<evidence type="ECO:0000313" key="1">
    <source>
        <dbReference type="EMBL" id="MBB3975168.1"/>
    </source>
</evidence>
<comment type="caution">
    <text evidence="1">The sequence shown here is derived from an EMBL/GenBank/DDBJ whole genome shotgun (WGS) entry which is preliminary data.</text>
</comment>
<dbReference type="Proteomes" id="UP000574761">
    <property type="component" value="Unassembled WGS sequence"/>
</dbReference>
<name>A0A7W6GHI5_9HYPH</name>
<accession>A0A7W6GHI5</accession>
<gene>
    <name evidence="1" type="ORF">GGQ64_000344</name>
</gene>
<proteinExistence type="predicted"/>
<dbReference type="AlphaFoldDB" id="A0A7W6GHI5"/>
<protein>
    <recommendedName>
        <fullName evidence="3">Ferredoxin</fullName>
    </recommendedName>
</protein>
<evidence type="ECO:0000313" key="2">
    <source>
        <dbReference type="Proteomes" id="UP000574761"/>
    </source>
</evidence>
<keyword evidence="2" id="KW-1185">Reference proteome</keyword>
<evidence type="ECO:0008006" key="3">
    <source>
        <dbReference type="Google" id="ProtNLM"/>
    </source>
</evidence>
<dbReference type="EMBL" id="JACIEE010000001">
    <property type="protein sequence ID" value="MBB3975168.1"/>
    <property type="molecule type" value="Genomic_DNA"/>
</dbReference>
<dbReference type="RefSeq" id="WP_183798222.1">
    <property type="nucleotide sequence ID" value="NZ_JACIEE010000001.1"/>
</dbReference>
<organism evidence="1 2">
    <name type="scientific">Mycoplana azooxidifex</name>
    <dbReference type="NCBI Taxonomy" id="1636188"/>
    <lineage>
        <taxon>Bacteria</taxon>
        <taxon>Pseudomonadati</taxon>
        <taxon>Pseudomonadota</taxon>
        <taxon>Alphaproteobacteria</taxon>
        <taxon>Hyphomicrobiales</taxon>
        <taxon>Rhizobiaceae</taxon>
        <taxon>Mycoplana</taxon>
    </lineage>
</organism>
<sequence length="230" mass="24532">MTAGRPTSDTIRAALQPHGLFLRGLVNFAEGEASPILPGGGRAASVALIGNIGSSIWPHFRAWQDEAPDRDGGDPLDAWSKAVITPIAAAWGAAAYFPSDPPWQPFQQWAMRAEGLRASPLGILIHPRFGLWHGYRGALGFDHPLEADVEPVGPHPCDTCRDRPCLRPCPAVAVTGAGFDVAACRGHLRTEAGREGCMTGGCLARNACPVGEGYRYCDDQLRFHMAALGL</sequence>